<accession>A0A1Z5JM97</accession>
<dbReference type="EMBL" id="BDSP01000087">
    <property type="protein sequence ID" value="GAX14982.1"/>
    <property type="molecule type" value="Genomic_DNA"/>
</dbReference>
<dbReference type="PANTHER" id="PTHR11455">
    <property type="entry name" value="CRYPTOCHROME"/>
    <property type="match status" value="1"/>
</dbReference>
<name>A0A1Z5JM97_FISSO</name>
<gene>
    <name evidence="8" type="ORF">FisN_12Lh323</name>
</gene>
<evidence type="ECO:0000313" key="8">
    <source>
        <dbReference type="EMBL" id="GAX14982.1"/>
    </source>
</evidence>
<dbReference type="InterPro" id="IPR036155">
    <property type="entry name" value="Crypto/Photolyase_N_sf"/>
</dbReference>
<dbReference type="InParanoid" id="A0A1Z5JM97"/>
<keyword evidence="2 4" id="KW-0285">Flavoprotein</keyword>
<feature type="site" description="Electron transfer via tryptophanyl radical" evidence="5">
    <location>
        <position position="338"/>
    </location>
</feature>
<feature type="domain" description="Photolyase/cryptochrome alpha/beta" evidence="7">
    <location>
        <begin position="3"/>
        <end position="139"/>
    </location>
</feature>
<feature type="binding site" evidence="4">
    <location>
        <begin position="405"/>
        <end position="407"/>
    </location>
    <ligand>
        <name>FAD</name>
        <dbReference type="ChEBI" id="CHEBI:57692"/>
    </ligand>
</feature>
<feature type="region of interest" description="Disordered" evidence="6">
    <location>
        <begin position="505"/>
        <end position="550"/>
    </location>
</feature>
<organism evidence="8 9">
    <name type="scientific">Fistulifera solaris</name>
    <name type="common">Oleaginous diatom</name>
    <dbReference type="NCBI Taxonomy" id="1519565"/>
    <lineage>
        <taxon>Eukaryota</taxon>
        <taxon>Sar</taxon>
        <taxon>Stramenopiles</taxon>
        <taxon>Ochrophyta</taxon>
        <taxon>Bacillariophyta</taxon>
        <taxon>Bacillariophyceae</taxon>
        <taxon>Bacillariophycidae</taxon>
        <taxon>Naviculales</taxon>
        <taxon>Naviculaceae</taxon>
        <taxon>Fistulifera</taxon>
    </lineage>
</organism>
<dbReference type="Proteomes" id="UP000198406">
    <property type="component" value="Unassembled WGS sequence"/>
</dbReference>
<dbReference type="Pfam" id="PF03441">
    <property type="entry name" value="FAD_binding_7"/>
    <property type="match status" value="1"/>
</dbReference>
<comment type="caution">
    <text evidence="8">The sequence shown here is derived from an EMBL/GenBank/DDBJ whole genome shotgun (WGS) entry which is preliminary data.</text>
</comment>
<dbReference type="OrthoDB" id="435881at2759"/>
<evidence type="ECO:0000256" key="2">
    <source>
        <dbReference type="ARBA" id="ARBA00022630"/>
    </source>
</evidence>
<evidence type="ECO:0000256" key="4">
    <source>
        <dbReference type="PIRSR" id="PIRSR602081-1"/>
    </source>
</evidence>
<dbReference type="AlphaFoldDB" id="A0A1Z5JM97"/>
<dbReference type="InterPro" id="IPR006050">
    <property type="entry name" value="DNA_photolyase_N"/>
</dbReference>
<evidence type="ECO:0000256" key="6">
    <source>
        <dbReference type="SAM" id="MobiDB-lite"/>
    </source>
</evidence>
<dbReference type="GO" id="GO:0005737">
    <property type="term" value="C:cytoplasm"/>
    <property type="evidence" value="ECO:0007669"/>
    <property type="project" value="TreeGrafter"/>
</dbReference>
<evidence type="ECO:0000256" key="3">
    <source>
        <dbReference type="ARBA" id="ARBA00022827"/>
    </source>
</evidence>
<comment type="cofactor">
    <cofactor evidence="4">
        <name>FAD</name>
        <dbReference type="ChEBI" id="CHEBI:57692"/>
    </cofactor>
    <text evidence="4">Binds 1 FAD per subunit.</text>
</comment>
<dbReference type="InterPro" id="IPR002081">
    <property type="entry name" value="Cryptochrome/DNA_photolyase_1"/>
</dbReference>
<dbReference type="GO" id="GO:0043153">
    <property type="term" value="P:entrainment of circadian clock by photoperiod"/>
    <property type="evidence" value="ECO:0007669"/>
    <property type="project" value="TreeGrafter"/>
</dbReference>
<feature type="binding site" evidence="4">
    <location>
        <begin position="264"/>
        <end position="268"/>
    </location>
    <ligand>
        <name>FAD</name>
        <dbReference type="ChEBI" id="CHEBI:57692"/>
    </ligand>
</feature>
<evidence type="ECO:0000256" key="1">
    <source>
        <dbReference type="ARBA" id="ARBA00005862"/>
    </source>
</evidence>
<evidence type="ECO:0000256" key="5">
    <source>
        <dbReference type="PIRSR" id="PIRSR602081-2"/>
    </source>
</evidence>
<feature type="site" description="Electron transfer via tryptophanyl radical" evidence="5">
    <location>
        <position position="392"/>
    </location>
</feature>
<keyword evidence="3 4" id="KW-0274">FAD</keyword>
<dbReference type="Gene3D" id="1.25.40.80">
    <property type="match status" value="1"/>
</dbReference>
<evidence type="ECO:0000259" key="7">
    <source>
        <dbReference type="PROSITE" id="PS51645"/>
    </source>
</evidence>
<dbReference type="PROSITE" id="PS51645">
    <property type="entry name" value="PHR_CRY_ALPHA_BETA"/>
    <property type="match status" value="1"/>
</dbReference>
<dbReference type="GO" id="GO:0003677">
    <property type="term" value="F:DNA binding"/>
    <property type="evidence" value="ECO:0007669"/>
    <property type="project" value="TreeGrafter"/>
</dbReference>
<dbReference type="GO" id="GO:0032922">
    <property type="term" value="P:circadian regulation of gene expression"/>
    <property type="evidence" value="ECO:0007669"/>
    <property type="project" value="TreeGrafter"/>
</dbReference>
<dbReference type="SUPFAM" id="SSF48173">
    <property type="entry name" value="Cryptochrome/photolyase FAD-binding domain"/>
    <property type="match status" value="1"/>
</dbReference>
<dbReference type="InterPro" id="IPR005101">
    <property type="entry name" value="Cryptochr/Photolyase_FAD-bd"/>
</dbReference>
<dbReference type="SUPFAM" id="SSF52425">
    <property type="entry name" value="Cryptochrome/photolyase, N-terminal domain"/>
    <property type="match status" value="1"/>
</dbReference>
<feature type="site" description="Electron transfer via tryptophanyl radical" evidence="5">
    <location>
        <position position="415"/>
    </location>
</feature>
<proteinExistence type="inferred from homology"/>
<sequence length="550" mass="63290">MHDVSIHWYRNGLRFHDNPTLLDACQQSKTMLPLYVIDPEVPFAQTQGLRPACIRANFVMESIQEVDKKLRNMNSQMIVILGKPKQVIPEVVALFGASALYYEQEAAAPIRKADAEILQELKSKVGKDCDCKGYPTHSLHPMELYLSKCKGNVAPSSYGAFTKIFNNLKVPKEVEEVTQVPPLPEDALRKLKDKFGEQFRMPTLEDLGYENTKEKLKNRAKGGIDFIGGEDAGLKLLRYMMSRKQWVATFEKPNTSPNALKVDTTGLSPYVKHGCVSPRTFYHELSKVYAQFNSKEISKPPVSLHGQLMWREYNYLMGYSTPNFHQMADNPVMRQIPWDDDPQLLSVWENSQTGYPFIDALMTQFRETGFLHHLGRHAVACFLTRGDLWQSWEKGAEVFEYYLVDADWSINNFNWQWLSCSAHFYQYFRCYSPVAFGKKTDPDGTYIRKWLPMFKDMPSKFIYEPWEAPLAVQEKCGVIIGKDYPYPIVDHKIVSKDNMSRMKEAYDSQKNGLPMPESQPVETNEKRITFADSSNSDDASHEPDSKRRKK</sequence>
<reference evidence="8 9" key="1">
    <citation type="journal article" date="2015" name="Plant Cell">
        <title>Oil accumulation by the oleaginous diatom Fistulifera solaris as revealed by the genome and transcriptome.</title>
        <authorList>
            <person name="Tanaka T."/>
            <person name="Maeda Y."/>
            <person name="Veluchamy A."/>
            <person name="Tanaka M."/>
            <person name="Abida H."/>
            <person name="Marechal E."/>
            <person name="Bowler C."/>
            <person name="Muto M."/>
            <person name="Sunaga Y."/>
            <person name="Tanaka M."/>
            <person name="Yoshino T."/>
            <person name="Taniguchi T."/>
            <person name="Fukuda Y."/>
            <person name="Nemoto M."/>
            <person name="Matsumoto M."/>
            <person name="Wong P.S."/>
            <person name="Aburatani S."/>
            <person name="Fujibuchi W."/>
        </authorList>
    </citation>
    <scope>NUCLEOTIDE SEQUENCE [LARGE SCALE GENOMIC DNA]</scope>
    <source>
        <strain evidence="8 9">JPCC DA0580</strain>
    </source>
</reference>
<keyword evidence="9" id="KW-1185">Reference proteome</keyword>
<dbReference type="InterPro" id="IPR014729">
    <property type="entry name" value="Rossmann-like_a/b/a_fold"/>
</dbReference>
<dbReference type="GO" id="GO:0071949">
    <property type="term" value="F:FAD binding"/>
    <property type="evidence" value="ECO:0007669"/>
    <property type="project" value="TreeGrafter"/>
</dbReference>
<dbReference type="Gene3D" id="3.40.50.620">
    <property type="entry name" value="HUPs"/>
    <property type="match status" value="1"/>
</dbReference>
<dbReference type="GO" id="GO:0005634">
    <property type="term" value="C:nucleus"/>
    <property type="evidence" value="ECO:0007669"/>
    <property type="project" value="TreeGrafter"/>
</dbReference>
<dbReference type="PANTHER" id="PTHR11455:SF9">
    <property type="entry name" value="CRYPTOCHROME CIRCADIAN CLOCK 5 ISOFORM X1"/>
    <property type="match status" value="1"/>
</dbReference>
<dbReference type="GO" id="GO:0003904">
    <property type="term" value="F:deoxyribodipyrimidine photo-lyase activity"/>
    <property type="evidence" value="ECO:0007669"/>
    <property type="project" value="TreeGrafter"/>
</dbReference>
<protein>
    <submittedName>
        <fullName evidence="8">Cryptochrome</fullName>
    </submittedName>
</protein>
<dbReference type="Gene3D" id="1.10.579.10">
    <property type="entry name" value="DNA Cyclobutane Dipyrimidine Photolyase, subunit A, domain 3"/>
    <property type="match status" value="1"/>
</dbReference>
<evidence type="ECO:0000313" key="9">
    <source>
        <dbReference type="Proteomes" id="UP000198406"/>
    </source>
</evidence>
<feature type="compositionally biased region" description="Basic and acidic residues" evidence="6">
    <location>
        <begin position="538"/>
        <end position="550"/>
    </location>
</feature>
<comment type="similarity">
    <text evidence="1">Belongs to the DNA photolyase class-1 family.</text>
</comment>
<dbReference type="InterPro" id="IPR036134">
    <property type="entry name" value="Crypto/Photolyase_FAD-like_sf"/>
</dbReference>
<dbReference type="Pfam" id="PF00875">
    <property type="entry name" value="DNA_photolyase"/>
    <property type="match status" value="1"/>
</dbReference>